<proteinExistence type="predicted"/>
<feature type="domain" description="HTH tetR-type" evidence="3">
    <location>
        <begin position="2"/>
        <end position="62"/>
    </location>
</feature>
<evidence type="ECO:0000313" key="5">
    <source>
        <dbReference type="Proteomes" id="UP001221217"/>
    </source>
</evidence>
<protein>
    <submittedName>
        <fullName evidence="4">TetR/AcrR family transcriptional regulator</fullName>
    </submittedName>
</protein>
<sequence length="187" mass="21611">MIDKRAALLSSALELFSIRGYENTPTSLISKNAGVATGTLFHHFSSKEELINQLYLDCKLKMMQQIENSIKAAKSTDDKIKAVWEAMIRWALENEERFLFIMQNKRNSYIKEETRQQVKTQSDELKAFILEIDNLNTLRNLPPDLIAEISSSMIDGAISYFRRNPEQYADSKIREAAYQVFKNAFMK</sequence>
<dbReference type="SUPFAM" id="SSF48498">
    <property type="entry name" value="Tetracyclin repressor-like, C-terminal domain"/>
    <property type="match status" value="1"/>
</dbReference>
<dbReference type="PRINTS" id="PR00455">
    <property type="entry name" value="HTHTETR"/>
</dbReference>
<dbReference type="InterPro" id="IPR050624">
    <property type="entry name" value="HTH-type_Tx_Regulator"/>
</dbReference>
<accession>A0AAJ1IGI7</accession>
<evidence type="ECO:0000313" key="4">
    <source>
        <dbReference type="EMBL" id="MDC7226766.1"/>
    </source>
</evidence>
<dbReference type="PANTHER" id="PTHR43479:SF11">
    <property type="entry name" value="ACREF_ENVCD OPERON REPRESSOR-RELATED"/>
    <property type="match status" value="1"/>
</dbReference>
<gene>
    <name evidence="4" type="ORF">PQJ61_08370</name>
</gene>
<dbReference type="InterPro" id="IPR009057">
    <property type="entry name" value="Homeodomain-like_sf"/>
</dbReference>
<dbReference type="Pfam" id="PF00440">
    <property type="entry name" value="TetR_N"/>
    <property type="match status" value="1"/>
</dbReference>
<dbReference type="InterPro" id="IPR001647">
    <property type="entry name" value="HTH_TetR"/>
</dbReference>
<dbReference type="PANTHER" id="PTHR43479">
    <property type="entry name" value="ACREF/ENVCD OPERON REPRESSOR-RELATED"/>
    <property type="match status" value="1"/>
</dbReference>
<dbReference type="PROSITE" id="PS50977">
    <property type="entry name" value="HTH_TETR_2"/>
    <property type="match status" value="1"/>
</dbReference>
<dbReference type="SUPFAM" id="SSF46689">
    <property type="entry name" value="Homeodomain-like"/>
    <property type="match status" value="1"/>
</dbReference>
<evidence type="ECO:0000259" key="3">
    <source>
        <dbReference type="PROSITE" id="PS50977"/>
    </source>
</evidence>
<evidence type="ECO:0000256" key="1">
    <source>
        <dbReference type="ARBA" id="ARBA00023125"/>
    </source>
</evidence>
<dbReference type="GO" id="GO:0003677">
    <property type="term" value="F:DNA binding"/>
    <property type="evidence" value="ECO:0007669"/>
    <property type="project" value="UniProtKB-UniRule"/>
</dbReference>
<feature type="DNA-binding region" description="H-T-H motif" evidence="2">
    <location>
        <begin position="25"/>
        <end position="44"/>
    </location>
</feature>
<dbReference type="Gene3D" id="1.10.357.10">
    <property type="entry name" value="Tetracycline Repressor, domain 2"/>
    <property type="match status" value="1"/>
</dbReference>
<dbReference type="EMBL" id="JAQQAL010000017">
    <property type="protein sequence ID" value="MDC7226766.1"/>
    <property type="molecule type" value="Genomic_DNA"/>
</dbReference>
<reference evidence="4 5" key="1">
    <citation type="submission" date="2022-12" db="EMBL/GenBank/DDBJ databases">
        <title>Metagenome assembled genome from gulf of manar.</title>
        <authorList>
            <person name="Kohli P."/>
            <person name="Pk S."/>
            <person name="Venkata Ramana C."/>
            <person name="Sasikala C."/>
        </authorList>
    </citation>
    <scope>NUCLEOTIDE SEQUENCE [LARGE SCALE GENOMIC DNA]</scope>
    <source>
        <strain evidence="4">JB008</strain>
    </source>
</reference>
<name>A0AAJ1IGI7_9SPIO</name>
<dbReference type="InterPro" id="IPR036271">
    <property type="entry name" value="Tet_transcr_reg_TetR-rel_C_sf"/>
</dbReference>
<keyword evidence="1 2" id="KW-0238">DNA-binding</keyword>
<dbReference type="AlphaFoldDB" id="A0AAJ1IGI7"/>
<evidence type="ECO:0000256" key="2">
    <source>
        <dbReference type="PROSITE-ProRule" id="PRU00335"/>
    </source>
</evidence>
<dbReference type="Proteomes" id="UP001221217">
    <property type="component" value="Unassembled WGS sequence"/>
</dbReference>
<organism evidence="4 5">
    <name type="scientific">Candidatus Thalassospirochaeta sargassi</name>
    <dbReference type="NCBI Taxonomy" id="3119039"/>
    <lineage>
        <taxon>Bacteria</taxon>
        <taxon>Pseudomonadati</taxon>
        <taxon>Spirochaetota</taxon>
        <taxon>Spirochaetia</taxon>
        <taxon>Spirochaetales</taxon>
        <taxon>Spirochaetaceae</taxon>
        <taxon>Candidatus Thalassospirochaeta</taxon>
    </lineage>
</organism>
<comment type="caution">
    <text evidence="4">The sequence shown here is derived from an EMBL/GenBank/DDBJ whole genome shotgun (WGS) entry which is preliminary data.</text>
</comment>